<name>A0A396IKM0_MEDTR</name>
<dbReference type="Gramene" id="rna13010">
    <property type="protein sequence ID" value="RHN65193.1"/>
    <property type="gene ID" value="gene13010"/>
</dbReference>
<dbReference type="PROSITE" id="PS51257">
    <property type="entry name" value="PROKAR_LIPOPROTEIN"/>
    <property type="match status" value="1"/>
</dbReference>
<protein>
    <recommendedName>
        <fullName evidence="3">Transmembrane protein</fullName>
    </recommendedName>
</protein>
<evidence type="ECO:0000256" key="1">
    <source>
        <dbReference type="SAM" id="Phobius"/>
    </source>
</evidence>
<keyword evidence="1" id="KW-0472">Membrane</keyword>
<proteinExistence type="predicted"/>
<sequence length="70" mass="7872">MGSKYQAFCACFGVGCRLLLHCWLQFLAYVGRCFWFAAVGLVVLFFVLACDDIVEDDEGHEEEEKDGGDK</sequence>
<feature type="transmembrane region" description="Helical" evidence="1">
    <location>
        <begin position="34"/>
        <end position="54"/>
    </location>
</feature>
<evidence type="ECO:0008006" key="3">
    <source>
        <dbReference type="Google" id="ProtNLM"/>
    </source>
</evidence>
<evidence type="ECO:0000313" key="2">
    <source>
        <dbReference type="EMBL" id="RHN65193.1"/>
    </source>
</evidence>
<keyword evidence="1" id="KW-1133">Transmembrane helix</keyword>
<reference evidence="2" key="1">
    <citation type="journal article" date="2018" name="Nat. Plants">
        <title>Whole-genome landscape of Medicago truncatula symbiotic genes.</title>
        <authorList>
            <person name="Pecrix Y."/>
            <person name="Gamas P."/>
            <person name="Carrere S."/>
        </authorList>
    </citation>
    <scope>NUCLEOTIDE SEQUENCE</scope>
    <source>
        <tissue evidence="2">Leaves</tissue>
    </source>
</reference>
<accession>A0A396IKM0</accession>
<dbReference type="AlphaFoldDB" id="A0A396IKM0"/>
<dbReference type="Proteomes" id="UP000265566">
    <property type="component" value="Chromosome 3"/>
</dbReference>
<organism evidence="2">
    <name type="scientific">Medicago truncatula</name>
    <name type="common">Barrel medic</name>
    <name type="synonym">Medicago tribuloides</name>
    <dbReference type="NCBI Taxonomy" id="3880"/>
    <lineage>
        <taxon>Eukaryota</taxon>
        <taxon>Viridiplantae</taxon>
        <taxon>Streptophyta</taxon>
        <taxon>Embryophyta</taxon>
        <taxon>Tracheophyta</taxon>
        <taxon>Spermatophyta</taxon>
        <taxon>Magnoliopsida</taxon>
        <taxon>eudicotyledons</taxon>
        <taxon>Gunneridae</taxon>
        <taxon>Pentapetalae</taxon>
        <taxon>rosids</taxon>
        <taxon>fabids</taxon>
        <taxon>Fabales</taxon>
        <taxon>Fabaceae</taxon>
        <taxon>Papilionoideae</taxon>
        <taxon>50 kb inversion clade</taxon>
        <taxon>NPAAA clade</taxon>
        <taxon>Hologalegina</taxon>
        <taxon>IRL clade</taxon>
        <taxon>Trifolieae</taxon>
        <taxon>Medicago</taxon>
    </lineage>
</organism>
<gene>
    <name evidence="2" type="ORF">MtrunA17_Chr3g0077281</name>
</gene>
<keyword evidence="1" id="KW-0812">Transmembrane</keyword>
<dbReference type="EMBL" id="PSQE01000003">
    <property type="protein sequence ID" value="RHN65193.1"/>
    <property type="molecule type" value="Genomic_DNA"/>
</dbReference>
<comment type="caution">
    <text evidence="2">The sequence shown here is derived from an EMBL/GenBank/DDBJ whole genome shotgun (WGS) entry which is preliminary data.</text>
</comment>